<dbReference type="AlphaFoldDB" id="A0A1B7VZF1"/>
<protein>
    <submittedName>
        <fullName evidence="2">Glycosyltransferase</fullName>
    </submittedName>
</protein>
<feature type="domain" description="Glycosyltransferase 2-like" evidence="1">
    <location>
        <begin position="6"/>
        <end position="128"/>
    </location>
</feature>
<sequence>MQKLLTIAIPTYNRAALLDKQLAWLATAIKGFESECEIIISDNCSTDNTPGIVKKWQSNFSKNVFIANRNRENIGLMPNIVFCLRSAGSKYVWTVGDDDPIQERTLAYVITKLKQNQSLNLMFLNCCGRDKNTNKVLVKHWFTSDNDEIIADSKPVFQRYLQNSFGGVLFMTATIYKTELVQQALQNWTTSYKNLASQAYWTGFCAAHGNIIVTQDNYLECTMHASSLEENPRWSLIMRYVYIPEIYLKLLSLGYSSKFCQRMIVENIFKLSDWKILLGALKRWPILATNIIITYLQLIVKFIYKLNFSPKKSEINISHLSN</sequence>
<reference evidence="2 3" key="1">
    <citation type="submission" date="2015-09" db="EMBL/GenBank/DDBJ databases">
        <title>Whole genome shotgun sequence assembly of Aphanizomenon flos-aquae UKL13.</title>
        <authorList>
            <person name="Driscoll C."/>
        </authorList>
    </citation>
    <scope>NUCLEOTIDE SEQUENCE [LARGE SCALE GENOMIC DNA]</scope>
    <source>
        <strain evidence="2">MDT13</strain>
    </source>
</reference>
<dbReference type="CDD" id="cd00761">
    <property type="entry name" value="Glyco_tranf_GTA_type"/>
    <property type="match status" value="1"/>
</dbReference>
<dbReference type="Gene3D" id="3.90.550.10">
    <property type="entry name" value="Spore Coat Polysaccharide Biosynthesis Protein SpsA, Chain A"/>
    <property type="match status" value="1"/>
</dbReference>
<dbReference type="STRING" id="1803587.GCA_001593825_02112"/>
<dbReference type="PANTHER" id="PTHR22916">
    <property type="entry name" value="GLYCOSYLTRANSFERASE"/>
    <property type="match status" value="1"/>
</dbReference>
<dbReference type="InterPro" id="IPR001173">
    <property type="entry name" value="Glyco_trans_2-like"/>
</dbReference>
<proteinExistence type="predicted"/>
<dbReference type="Proteomes" id="UP000092382">
    <property type="component" value="Unassembled WGS sequence"/>
</dbReference>
<dbReference type="Pfam" id="PF00535">
    <property type="entry name" value="Glycos_transf_2"/>
    <property type="match status" value="1"/>
</dbReference>
<evidence type="ECO:0000313" key="2">
    <source>
        <dbReference type="EMBL" id="OBQ26375.1"/>
    </source>
</evidence>
<evidence type="ECO:0000313" key="3">
    <source>
        <dbReference type="Proteomes" id="UP000092382"/>
    </source>
</evidence>
<organism evidence="2 3">
    <name type="scientific">Aphanizomenon flos-aquae LD13</name>
    <dbReference type="NCBI Taxonomy" id="1710894"/>
    <lineage>
        <taxon>Bacteria</taxon>
        <taxon>Bacillati</taxon>
        <taxon>Cyanobacteriota</taxon>
        <taxon>Cyanophyceae</taxon>
        <taxon>Nostocales</taxon>
        <taxon>Aphanizomenonaceae</taxon>
        <taxon>Aphanizomenon</taxon>
    </lineage>
</organism>
<dbReference type="GO" id="GO:0016758">
    <property type="term" value="F:hexosyltransferase activity"/>
    <property type="evidence" value="ECO:0007669"/>
    <property type="project" value="UniProtKB-ARBA"/>
</dbReference>
<dbReference type="InterPro" id="IPR029044">
    <property type="entry name" value="Nucleotide-diphossugar_trans"/>
</dbReference>
<gene>
    <name evidence="2" type="ORF">AN481_05380</name>
</gene>
<keyword evidence="2" id="KW-0808">Transferase</keyword>
<dbReference type="SUPFAM" id="SSF53448">
    <property type="entry name" value="Nucleotide-diphospho-sugar transferases"/>
    <property type="match status" value="1"/>
</dbReference>
<name>A0A1B7VZF1_APHFL</name>
<evidence type="ECO:0000259" key="1">
    <source>
        <dbReference type="Pfam" id="PF00535"/>
    </source>
</evidence>
<comment type="caution">
    <text evidence="2">The sequence shown here is derived from an EMBL/GenBank/DDBJ whole genome shotgun (WGS) entry which is preliminary data.</text>
</comment>
<accession>A0A1B7VZF1</accession>
<dbReference type="PATRIC" id="fig|1710894.3.peg.2098"/>
<dbReference type="PANTHER" id="PTHR22916:SF3">
    <property type="entry name" value="UDP-GLCNAC:BETAGAL BETA-1,3-N-ACETYLGLUCOSAMINYLTRANSFERASE-LIKE PROTEIN 1"/>
    <property type="match status" value="1"/>
</dbReference>
<dbReference type="EMBL" id="LJOY01000012">
    <property type="protein sequence ID" value="OBQ26375.1"/>
    <property type="molecule type" value="Genomic_DNA"/>
</dbReference>